<name>A0ABQ6JH65_9ACTN</name>
<dbReference type="Proteomes" id="UP001157017">
    <property type="component" value="Unassembled WGS sequence"/>
</dbReference>
<evidence type="ECO:0000313" key="1">
    <source>
        <dbReference type="EMBL" id="GMA87567.1"/>
    </source>
</evidence>
<dbReference type="SUPFAM" id="SSF55816">
    <property type="entry name" value="5'-nucleotidase (syn. UDP-sugar hydrolase), C-terminal domain"/>
    <property type="match status" value="1"/>
</dbReference>
<protein>
    <recommendedName>
        <fullName evidence="3">5'-Nucleotidase C-terminal domain-containing protein</fullName>
    </recommendedName>
</protein>
<comment type="caution">
    <text evidence="1">The sequence shown here is derived from an EMBL/GenBank/DDBJ whole genome shotgun (WGS) entry which is preliminary data.</text>
</comment>
<sequence>MVANNFLSDGGDNFAAFTNGTNKIVGGIDIDGFAAYLSSHSPYTPVATDRITTAP</sequence>
<dbReference type="InterPro" id="IPR036907">
    <property type="entry name" value="5'-Nucleotdase_C_sf"/>
</dbReference>
<keyword evidence="2" id="KW-1185">Reference proteome</keyword>
<reference evidence="2" key="1">
    <citation type="journal article" date="2019" name="Int. J. Syst. Evol. Microbiol.">
        <title>The Global Catalogue of Microorganisms (GCM) 10K type strain sequencing project: providing services to taxonomists for standard genome sequencing and annotation.</title>
        <authorList>
            <consortium name="The Broad Institute Genomics Platform"/>
            <consortium name="The Broad Institute Genome Sequencing Center for Infectious Disease"/>
            <person name="Wu L."/>
            <person name="Ma J."/>
        </authorList>
    </citation>
    <scope>NUCLEOTIDE SEQUENCE [LARGE SCALE GENOMIC DNA]</scope>
    <source>
        <strain evidence="2">NBRC 108730</strain>
    </source>
</reference>
<proteinExistence type="predicted"/>
<organism evidence="1 2">
    <name type="scientific">Angustibacter aerolatus</name>
    <dbReference type="NCBI Taxonomy" id="1162965"/>
    <lineage>
        <taxon>Bacteria</taxon>
        <taxon>Bacillati</taxon>
        <taxon>Actinomycetota</taxon>
        <taxon>Actinomycetes</taxon>
        <taxon>Kineosporiales</taxon>
        <taxon>Kineosporiaceae</taxon>
    </lineage>
</organism>
<dbReference type="Gene3D" id="3.90.780.10">
    <property type="entry name" value="5'-Nucleotidase, C-terminal domain"/>
    <property type="match status" value="1"/>
</dbReference>
<evidence type="ECO:0000313" key="2">
    <source>
        <dbReference type="Proteomes" id="UP001157017"/>
    </source>
</evidence>
<accession>A0ABQ6JH65</accession>
<evidence type="ECO:0008006" key="3">
    <source>
        <dbReference type="Google" id="ProtNLM"/>
    </source>
</evidence>
<dbReference type="EMBL" id="BSUZ01000001">
    <property type="protein sequence ID" value="GMA87567.1"/>
    <property type="molecule type" value="Genomic_DNA"/>
</dbReference>
<gene>
    <name evidence="1" type="ORF">GCM10025868_28170</name>
</gene>